<evidence type="ECO:0000313" key="2">
    <source>
        <dbReference type="Proteomes" id="UP000281966"/>
    </source>
</evidence>
<proteinExistence type="predicted"/>
<sequence length="251" mass="28709">MIVKGVVKQWRFPEASERQLRRSIQEAIRDLVVLMRSKTKEMKFDADTEEINAAEDEISSFALKLIAGIAASLPAIGLAVYKFNAKQFINVAKSTGGKSNSAVIILMAIGANANESWYRTLYGQWHDMTIASLQKLFGNIVSDWSTNIRLANFRGMRDSQVNELAGKRFAVYSSWGKTRAENIIGAWNSRLMRQRLYDSKVTHYFWHGMLDDRERLQHVQWEGKRIALDSEHDFPGEPFGCRCWAIPDWNS</sequence>
<gene>
    <name evidence="1" type="ORF">SWAN_00029</name>
</gene>
<evidence type="ECO:0000313" key="1">
    <source>
        <dbReference type="EMBL" id="SMH63914.1"/>
    </source>
</evidence>
<protein>
    <submittedName>
        <fullName evidence="1">Phage head morphogenesis protein</fullName>
    </submittedName>
</protein>
<accession>A0A1X7QHC0</accession>
<dbReference type="EMBL" id="LT841304">
    <property type="protein sequence ID" value="SMH63914.1"/>
    <property type="molecule type" value="Genomic_DNA"/>
</dbReference>
<name>A0A1X7QHC0_9CAUD</name>
<organism evidence="1 2">
    <name type="scientific">Escherichia phage vB_EcoS_swan01</name>
    <dbReference type="NCBI Taxonomy" id="2496549"/>
    <lineage>
        <taxon>Viruses</taxon>
        <taxon>Duplodnaviria</taxon>
        <taxon>Heunggongvirae</taxon>
        <taxon>Uroviricota</taxon>
        <taxon>Caudoviricetes</taxon>
        <taxon>Drexlerviridae</taxon>
        <taxon>Tempevirinae</taxon>
        <taxon>Warwickvirus</taxon>
        <taxon>Warwickvirus ityhuna</taxon>
        <taxon>Warwickvirus swan01</taxon>
    </lineage>
</organism>
<reference evidence="2" key="1">
    <citation type="submission" date="2017-04" db="EMBL/GenBank/DDBJ databases">
        <authorList>
            <person name="Millard A."/>
            <person name="Redgwell R T."/>
            <person name="Michniewski S."/>
        </authorList>
    </citation>
    <scope>NUCLEOTIDE SEQUENCE [LARGE SCALE GENOMIC DNA]</scope>
</reference>
<keyword evidence="2" id="KW-1185">Reference proteome</keyword>
<dbReference type="Proteomes" id="UP000281966">
    <property type="component" value="Segment"/>
</dbReference>